<keyword evidence="1" id="KW-0479">Metal-binding</keyword>
<keyword evidence="1" id="KW-0862">Zinc</keyword>
<dbReference type="GO" id="GO:0008270">
    <property type="term" value="F:zinc ion binding"/>
    <property type="evidence" value="ECO:0007669"/>
    <property type="project" value="UniProtKB-KW"/>
</dbReference>
<sequence length="153" mass="16915">MLFDQFPEALFSICCCASAMAPPRSRQSSRRSSGGQRYEGRVTKTVSPSSIKAAVAPTVANDDPFNLSELNAALPTNALPSRLIRCQFCDMVFAKTYYTTKHQFVHAQEVSGDLKAAIVGKLAAEKPETQCIVCQRIFDTVASLREHRFQTEH</sequence>
<accession>A0A7E4VRK9</accession>
<feature type="region of interest" description="Disordered" evidence="2">
    <location>
        <begin position="23"/>
        <end position="43"/>
    </location>
</feature>
<reference evidence="4" key="1">
    <citation type="journal article" date="2013" name="Genetics">
        <title>The draft genome and transcriptome of Panagrellus redivivus are shaped by the harsh demands of a free-living lifestyle.</title>
        <authorList>
            <person name="Srinivasan J."/>
            <person name="Dillman A.R."/>
            <person name="Macchietto M.G."/>
            <person name="Heikkinen L."/>
            <person name="Lakso M."/>
            <person name="Fracchia K.M."/>
            <person name="Antoshechkin I."/>
            <person name="Mortazavi A."/>
            <person name="Wong G."/>
            <person name="Sternberg P.W."/>
        </authorList>
    </citation>
    <scope>NUCLEOTIDE SEQUENCE [LARGE SCALE GENOMIC DNA]</scope>
    <source>
        <strain evidence="4">MT8872</strain>
    </source>
</reference>
<evidence type="ECO:0000313" key="5">
    <source>
        <dbReference type="WBParaSite" id="Pan_g2571.t1"/>
    </source>
</evidence>
<dbReference type="InterPro" id="IPR036236">
    <property type="entry name" value="Znf_C2H2_sf"/>
</dbReference>
<evidence type="ECO:0000313" key="4">
    <source>
        <dbReference type="Proteomes" id="UP000492821"/>
    </source>
</evidence>
<dbReference type="SMART" id="SM00355">
    <property type="entry name" value="ZnF_C2H2"/>
    <property type="match status" value="2"/>
</dbReference>
<organism evidence="4 5">
    <name type="scientific">Panagrellus redivivus</name>
    <name type="common">Microworm</name>
    <dbReference type="NCBI Taxonomy" id="6233"/>
    <lineage>
        <taxon>Eukaryota</taxon>
        <taxon>Metazoa</taxon>
        <taxon>Ecdysozoa</taxon>
        <taxon>Nematoda</taxon>
        <taxon>Chromadorea</taxon>
        <taxon>Rhabditida</taxon>
        <taxon>Tylenchina</taxon>
        <taxon>Panagrolaimomorpha</taxon>
        <taxon>Panagrolaimoidea</taxon>
        <taxon>Panagrolaimidae</taxon>
        <taxon>Panagrellus</taxon>
    </lineage>
</organism>
<dbReference type="Gene3D" id="3.30.160.60">
    <property type="entry name" value="Classic Zinc Finger"/>
    <property type="match status" value="1"/>
</dbReference>
<dbReference type="Proteomes" id="UP000492821">
    <property type="component" value="Unassembled WGS sequence"/>
</dbReference>
<evidence type="ECO:0000256" key="2">
    <source>
        <dbReference type="SAM" id="MobiDB-lite"/>
    </source>
</evidence>
<dbReference type="PROSITE" id="PS50157">
    <property type="entry name" value="ZINC_FINGER_C2H2_2"/>
    <property type="match status" value="1"/>
</dbReference>
<keyword evidence="4" id="KW-1185">Reference proteome</keyword>
<name>A0A7E4VRK9_PANRE</name>
<dbReference type="PROSITE" id="PS00028">
    <property type="entry name" value="ZINC_FINGER_C2H2_1"/>
    <property type="match status" value="2"/>
</dbReference>
<evidence type="ECO:0000256" key="1">
    <source>
        <dbReference type="PROSITE-ProRule" id="PRU00042"/>
    </source>
</evidence>
<evidence type="ECO:0000259" key="3">
    <source>
        <dbReference type="PROSITE" id="PS50157"/>
    </source>
</evidence>
<dbReference type="AlphaFoldDB" id="A0A7E4VRK9"/>
<feature type="compositionally biased region" description="Low complexity" evidence="2">
    <location>
        <begin position="24"/>
        <end position="36"/>
    </location>
</feature>
<proteinExistence type="predicted"/>
<dbReference type="InterPro" id="IPR013087">
    <property type="entry name" value="Znf_C2H2_type"/>
</dbReference>
<dbReference type="SUPFAM" id="SSF57667">
    <property type="entry name" value="beta-beta-alpha zinc fingers"/>
    <property type="match status" value="1"/>
</dbReference>
<keyword evidence="1" id="KW-0863">Zinc-finger</keyword>
<feature type="domain" description="C2H2-type" evidence="3">
    <location>
        <begin position="84"/>
        <end position="111"/>
    </location>
</feature>
<protein>
    <submittedName>
        <fullName evidence="5">C2H2-type domain-containing protein</fullName>
    </submittedName>
</protein>
<reference evidence="5" key="2">
    <citation type="submission" date="2020-10" db="UniProtKB">
        <authorList>
            <consortium name="WormBaseParasite"/>
        </authorList>
    </citation>
    <scope>IDENTIFICATION</scope>
</reference>
<dbReference type="WBParaSite" id="Pan_g2571.t1">
    <property type="protein sequence ID" value="Pan_g2571.t1"/>
    <property type="gene ID" value="Pan_g2571"/>
</dbReference>